<feature type="chain" id="PRO_5046941927" evidence="2">
    <location>
        <begin position="22"/>
        <end position="315"/>
    </location>
</feature>
<accession>A0ABT7PQ70</accession>
<reference evidence="3 4" key="1">
    <citation type="submission" date="2023-06" db="EMBL/GenBank/DDBJ databases">
        <title>Roseiconus lacunae JC819 isolated from Gulf of Mannar region, Tamil Nadu.</title>
        <authorList>
            <person name="Pk S."/>
            <person name="Ch S."/>
            <person name="Ch V.R."/>
        </authorList>
    </citation>
    <scope>NUCLEOTIDE SEQUENCE [LARGE SCALE GENOMIC DNA]</scope>
    <source>
        <strain evidence="3 4">JC819</strain>
    </source>
</reference>
<dbReference type="RefSeq" id="WP_289166521.1">
    <property type="nucleotide sequence ID" value="NZ_JASZZN010000024.1"/>
</dbReference>
<proteinExistence type="predicted"/>
<keyword evidence="2" id="KW-0732">Signal</keyword>
<feature type="region of interest" description="Disordered" evidence="1">
    <location>
        <begin position="282"/>
        <end position="315"/>
    </location>
</feature>
<comment type="caution">
    <text evidence="3">The sequence shown here is derived from an EMBL/GenBank/DDBJ whole genome shotgun (WGS) entry which is preliminary data.</text>
</comment>
<name>A0ABT7PQ70_9BACT</name>
<evidence type="ECO:0000256" key="1">
    <source>
        <dbReference type="SAM" id="MobiDB-lite"/>
    </source>
</evidence>
<evidence type="ECO:0000313" key="4">
    <source>
        <dbReference type="Proteomes" id="UP001239462"/>
    </source>
</evidence>
<keyword evidence="4" id="KW-1185">Reference proteome</keyword>
<feature type="signal peptide" evidence="2">
    <location>
        <begin position="1"/>
        <end position="21"/>
    </location>
</feature>
<sequence>MKRRPYQIAVIVALAAGPLTMTGCTTPTTREGAKLAKFFNTPEWATKAPWSKKDDEPPKPYPNPAKLAATWSSDVLVQAGRTPTRGFGGRLFFFDEKSKSVPVEGTLTVHGFEIGATGKDSTIRPFKFTPEQFTTHFSQSDFGASYSVWIPWDAAGGMEKRVSLVATFQTKEGKIVQGAPTTIVLPGKKSQAAMTDASLVYSPEYRRHLDAIDNQATRPSGLVTTTIRRTHAKLENGVAAPIEPSIRKRIQAIAAETQALAASGETPSIDIPMQRQTPQIMAASAEISRDTSPRQPAVRQASPAATAPRRISIQP</sequence>
<evidence type="ECO:0000313" key="3">
    <source>
        <dbReference type="EMBL" id="MDM4018644.1"/>
    </source>
</evidence>
<organism evidence="3 4">
    <name type="scientific">Roseiconus lacunae</name>
    <dbReference type="NCBI Taxonomy" id="2605694"/>
    <lineage>
        <taxon>Bacteria</taxon>
        <taxon>Pseudomonadati</taxon>
        <taxon>Planctomycetota</taxon>
        <taxon>Planctomycetia</taxon>
        <taxon>Pirellulales</taxon>
        <taxon>Pirellulaceae</taxon>
        <taxon>Roseiconus</taxon>
    </lineage>
</organism>
<gene>
    <name evidence="3" type="ORF">QTN89_24540</name>
</gene>
<dbReference type="Proteomes" id="UP001239462">
    <property type="component" value="Unassembled WGS sequence"/>
</dbReference>
<dbReference type="PROSITE" id="PS51257">
    <property type="entry name" value="PROKAR_LIPOPROTEIN"/>
    <property type="match status" value="1"/>
</dbReference>
<evidence type="ECO:0000256" key="2">
    <source>
        <dbReference type="SAM" id="SignalP"/>
    </source>
</evidence>
<dbReference type="EMBL" id="JASZZN010000024">
    <property type="protein sequence ID" value="MDM4018644.1"/>
    <property type="molecule type" value="Genomic_DNA"/>
</dbReference>
<protein>
    <submittedName>
        <fullName evidence="3">Uncharacterized protein</fullName>
    </submittedName>
</protein>